<comment type="caution">
    <text evidence="2">The sequence shown here is derived from an EMBL/GenBank/DDBJ whole genome shotgun (WGS) entry which is preliminary data.</text>
</comment>
<organism evidence="2 3">
    <name type="scientific">Rhizodiscina lignyota</name>
    <dbReference type="NCBI Taxonomy" id="1504668"/>
    <lineage>
        <taxon>Eukaryota</taxon>
        <taxon>Fungi</taxon>
        <taxon>Dikarya</taxon>
        <taxon>Ascomycota</taxon>
        <taxon>Pezizomycotina</taxon>
        <taxon>Dothideomycetes</taxon>
        <taxon>Pleosporomycetidae</taxon>
        <taxon>Aulographales</taxon>
        <taxon>Rhizodiscinaceae</taxon>
        <taxon>Rhizodiscina</taxon>
    </lineage>
</organism>
<accession>A0A9P4IHY2</accession>
<dbReference type="Pfam" id="PF13410">
    <property type="entry name" value="GST_C_2"/>
    <property type="match status" value="1"/>
</dbReference>
<dbReference type="InterPro" id="IPR036249">
    <property type="entry name" value="Thioredoxin-like_sf"/>
</dbReference>
<dbReference type="PROSITE" id="PS50404">
    <property type="entry name" value="GST_NTER"/>
    <property type="match status" value="1"/>
</dbReference>
<dbReference type="Pfam" id="PF13409">
    <property type="entry name" value="GST_N_2"/>
    <property type="match status" value="1"/>
</dbReference>
<proteinExistence type="predicted"/>
<evidence type="ECO:0000313" key="3">
    <source>
        <dbReference type="Proteomes" id="UP000799772"/>
    </source>
</evidence>
<feature type="domain" description="GST N-terminal" evidence="1">
    <location>
        <begin position="1"/>
        <end position="93"/>
    </location>
</feature>
<sequence>MRLIYHPLSPYSRKVYVLAIELGLAHLITLDKVVVAPVPYPGWSDNNLYLSDAGNPLAKIPTLVVEDIEGGPLAIFDSKVICEYLIARAGTEVVEEIKSDRVRWQEKSIHAACDGMVDAEILCVYEERIRAEKGLLYQPWIDGQREKVTRGFDFLERMAKSGAIRTREAQQTISLAEVSAAVALRFFDTRKVEWRQVLCKHHWQQKIGNELQNRRYSQ</sequence>
<gene>
    <name evidence="2" type="ORF">NA57DRAFT_73431</name>
</gene>
<dbReference type="InterPro" id="IPR004045">
    <property type="entry name" value="Glutathione_S-Trfase_N"/>
</dbReference>
<keyword evidence="3" id="KW-1185">Reference proteome</keyword>
<evidence type="ECO:0000259" key="1">
    <source>
        <dbReference type="PROSITE" id="PS50404"/>
    </source>
</evidence>
<reference evidence="2" key="1">
    <citation type="journal article" date="2020" name="Stud. Mycol.">
        <title>101 Dothideomycetes genomes: a test case for predicting lifestyles and emergence of pathogens.</title>
        <authorList>
            <person name="Haridas S."/>
            <person name="Albert R."/>
            <person name="Binder M."/>
            <person name="Bloem J."/>
            <person name="Labutti K."/>
            <person name="Salamov A."/>
            <person name="Andreopoulos B."/>
            <person name="Baker S."/>
            <person name="Barry K."/>
            <person name="Bills G."/>
            <person name="Bluhm B."/>
            <person name="Cannon C."/>
            <person name="Castanera R."/>
            <person name="Culley D."/>
            <person name="Daum C."/>
            <person name="Ezra D."/>
            <person name="Gonzalez J."/>
            <person name="Henrissat B."/>
            <person name="Kuo A."/>
            <person name="Liang C."/>
            <person name="Lipzen A."/>
            <person name="Lutzoni F."/>
            <person name="Magnuson J."/>
            <person name="Mondo S."/>
            <person name="Nolan M."/>
            <person name="Ohm R."/>
            <person name="Pangilinan J."/>
            <person name="Park H.-J."/>
            <person name="Ramirez L."/>
            <person name="Alfaro M."/>
            <person name="Sun H."/>
            <person name="Tritt A."/>
            <person name="Yoshinaga Y."/>
            <person name="Zwiers L.-H."/>
            <person name="Turgeon B."/>
            <person name="Goodwin S."/>
            <person name="Spatafora J."/>
            <person name="Crous P."/>
            <person name="Grigoriev I."/>
        </authorList>
    </citation>
    <scope>NUCLEOTIDE SEQUENCE</scope>
    <source>
        <strain evidence="2">CBS 133067</strain>
    </source>
</reference>
<dbReference type="EMBL" id="ML978123">
    <property type="protein sequence ID" value="KAF2101991.1"/>
    <property type="molecule type" value="Genomic_DNA"/>
</dbReference>
<dbReference type="SUPFAM" id="SSF52833">
    <property type="entry name" value="Thioredoxin-like"/>
    <property type="match status" value="1"/>
</dbReference>
<dbReference type="Gene3D" id="1.20.1050.10">
    <property type="match status" value="1"/>
</dbReference>
<dbReference type="AlphaFoldDB" id="A0A9P4IHY2"/>
<dbReference type="OrthoDB" id="202840at2759"/>
<evidence type="ECO:0000313" key="2">
    <source>
        <dbReference type="EMBL" id="KAF2101991.1"/>
    </source>
</evidence>
<protein>
    <recommendedName>
        <fullName evidence="1">GST N-terminal domain-containing protein</fullName>
    </recommendedName>
</protein>
<name>A0A9P4IHY2_9PEZI</name>
<dbReference type="Proteomes" id="UP000799772">
    <property type="component" value="Unassembled WGS sequence"/>
</dbReference>
<dbReference type="Gene3D" id="3.40.30.10">
    <property type="entry name" value="Glutaredoxin"/>
    <property type="match status" value="1"/>
</dbReference>